<dbReference type="Gene3D" id="3.40.830.10">
    <property type="entry name" value="LigB-like"/>
    <property type="match status" value="1"/>
</dbReference>
<evidence type="ECO:0000313" key="8">
    <source>
        <dbReference type="EMBL" id="GAE55712.1"/>
    </source>
</evidence>
<dbReference type="SUPFAM" id="SSF53213">
    <property type="entry name" value="LigB-like"/>
    <property type="match status" value="1"/>
</dbReference>
<evidence type="ECO:0000256" key="6">
    <source>
        <dbReference type="SAM" id="MobiDB-lite"/>
    </source>
</evidence>
<proteinExistence type="inferred from homology"/>
<dbReference type="AlphaFoldDB" id="W4SH63"/>
<evidence type="ECO:0000259" key="7">
    <source>
        <dbReference type="Pfam" id="PF02900"/>
    </source>
</evidence>
<dbReference type="PANTHER" id="PTHR30096">
    <property type="entry name" value="4,5-DOPA DIOXYGENASE EXTRADIOL-LIKE PROTEIN"/>
    <property type="match status" value="1"/>
</dbReference>
<dbReference type="InterPro" id="IPR014436">
    <property type="entry name" value="Extradiol_dOase_DODA"/>
</dbReference>
<dbReference type="Pfam" id="PF02900">
    <property type="entry name" value="LigB"/>
    <property type="match status" value="1"/>
</dbReference>
<dbReference type="Proteomes" id="UP000019084">
    <property type="component" value="Unassembled WGS sequence"/>
</dbReference>
<evidence type="ECO:0000256" key="2">
    <source>
        <dbReference type="ARBA" id="ARBA00007581"/>
    </source>
</evidence>
<feature type="domain" description="Extradiol ring-cleavage dioxygenase class III enzyme subunit B" evidence="7">
    <location>
        <begin position="28"/>
        <end position="236"/>
    </location>
</feature>
<comment type="cofactor">
    <cofactor evidence="1">
        <name>Zn(2+)</name>
        <dbReference type="ChEBI" id="CHEBI:29105"/>
    </cofactor>
</comment>
<name>W4SH63_9XANT</name>
<evidence type="ECO:0000256" key="4">
    <source>
        <dbReference type="ARBA" id="ARBA00022833"/>
    </source>
</evidence>
<dbReference type="GO" id="GO:0016702">
    <property type="term" value="F:oxidoreductase activity, acting on single donors with incorporation of molecular oxygen, incorporation of two atoms of oxygen"/>
    <property type="evidence" value="ECO:0007669"/>
    <property type="project" value="UniProtKB-ARBA"/>
</dbReference>
<keyword evidence="5" id="KW-0560">Oxidoreductase</keyword>
<organism evidence="8 9">
    <name type="scientific">Xanthomonas arboricola pv. pruni MAFF 301420</name>
    <dbReference type="NCBI Taxonomy" id="1418095"/>
    <lineage>
        <taxon>Bacteria</taxon>
        <taxon>Pseudomonadati</taxon>
        <taxon>Pseudomonadota</taxon>
        <taxon>Gammaproteobacteria</taxon>
        <taxon>Lysobacterales</taxon>
        <taxon>Lysobacteraceae</taxon>
        <taxon>Xanthomonas</taxon>
    </lineage>
</organism>
<dbReference type="GO" id="GO:0008270">
    <property type="term" value="F:zinc ion binding"/>
    <property type="evidence" value="ECO:0007669"/>
    <property type="project" value="InterPro"/>
</dbReference>
<evidence type="ECO:0000256" key="5">
    <source>
        <dbReference type="ARBA" id="ARBA00023002"/>
    </source>
</evidence>
<keyword evidence="3" id="KW-0479">Metal-binding</keyword>
<protein>
    <recommendedName>
        <fullName evidence="7">Extradiol ring-cleavage dioxygenase class III enzyme subunit B domain-containing protein</fullName>
    </recommendedName>
</protein>
<dbReference type="InterPro" id="IPR004183">
    <property type="entry name" value="Xdiol_dOase_suB"/>
</dbReference>
<comment type="similarity">
    <text evidence="2">Belongs to the DODA-type extradiol aromatic ring-opening dioxygenase family.</text>
</comment>
<feature type="region of interest" description="Disordered" evidence="6">
    <location>
        <begin position="348"/>
        <end position="372"/>
    </location>
</feature>
<evidence type="ECO:0000313" key="9">
    <source>
        <dbReference type="Proteomes" id="UP000019084"/>
    </source>
</evidence>
<dbReference type="GO" id="GO:0008198">
    <property type="term" value="F:ferrous iron binding"/>
    <property type="evidence" value="ECO:0007669"/>
    <property type="project" value="InterPro"/>
</dbReference>
<evidence type="ECO:0000256" key="3">
    <source>
        <dbReference type="ARBA" id="ARBA00022723"/>
    </source>
</evidence>
<evidence type="ECO:0000256" key="1">
    <source>
        <dbReference type="ARBA" id="ARBA00001947"/>
    </source>
</evidence>
<gene>
    <name evidence="8" type="ORF">XPR_2347</name>
</gene>
<keyword evidence="4" id="KW-0862">Zinc</keyword>
<sequence length="372" mass="39990">MTRLPSLYISHGSPMTALQPGQVGERLAELAQTLPRPRAIVVASAHWLGRRPLVSGAARPPTIHDFGGFPAPLYELEYPAPGEPALAQQILRWLEQAGLHPHLDPQRGFDHGVWVPLRLLYPAADIPVVSVSIQPELGPAHQFAVGRALAPLREDGVLVIGSGSITHNLHDFRHGYSAEREAPYVRPFIEWTERKLVEDDIAALLDYRRQAPHAARAHPTDEHLLPLYVAMGAAGATGSGRSASMPASMRDFWRWISTGSTAIPVMIARLRARPPPEPWRAQHACTVAVIDGAGGMPAPQSRGTTQPHSSHGMWPVAAAANRCGAVATPGKTHGDTAWCLRRTGPRRQGMLPARAGSAATGMLQTRAGSAAL</sequence>
<reference evidence="8 9" key="1">
    <citation type="submission" date="2014-01" db="EMBL/GenBank/DDBJ databases">
        <title>Genome sequence and analysis of Xanthomonas arboricola pv. pruni.</title>
        <authorList>
            <person name="Fujikawa T."/>
            <person name="Nakazono-Nagaoka E."/>
        </authorList>
    </citation>
    <scope>NUCLEOTIDE SEQUENCE [LARGE SCALE GENOMIC DNA]</scope>
    <source>
        <strain evidence="9">MAFF 301420</strain>
    </source>
</reference>
<feature type="compositionally biased region" description="Polar residues" evidence="6">
    <location>
        <begin position="362"/>
        <end position="372"/>
    </location>
</feature>
<dbReference type="CDD" id="cd07363">
    <property type="entry name" value="45_DOPA_Dioxygenase"/>
    <property type="match status" value="1"/>
</dbReference>
<dbReference type="PANTHER" id="PTHR30096:SF0">
    <property type="entry name" value="4,5-DOPA DIOXYGENASE EXTRADIOL-LIKE PROTEIN"/>
    <property type="match status" value="1"/>
</dbReference>
<comment type="caution">
    <text evidence="8">The sequence shown here is derived from an EMBL/GenBank/DDBJ whole genome shotgun (WGS) entry which is preliminary data.</text>
</comment>
<accession>W4SH63</accession>
<dbReference type="EMBL" id="BAVC01000216">
    <property type="protein sequence ID" value="GAE55712.1"/>
    <property type="molecule type" value="Genomic_DNA"/>
</dbReference>